<keyword evidence="1" id="KW-1133">Transmembrane helix</keyword>
<gene>
    <name evidence="2" type="ORF">LCIVAC01_00990</name>
</gene>
<proteinExistence type="predicted"/>
<evidence type="ECO:0000313" key="2">
    <source>
        <dbReference type="EMBL" id="QBK85290.1"/>
    </source>
</evidence>
<protein>
    <submittedName>
        <fullName evidence="2">Uncharacterized protein</fullName>
    </submittedName>
</protein>
<organism evidence="2">
    <name type="scientific">Iridovirus LCIVAC01</name>
    <dbReference type="NCBI Taxonomy" id="2506607"/>
    <lineage>
        <taxon>Viruses</taxon>
        <taxon>Varidnaviria</taxon>
        <taxon>Bamfordvirae</taxon>
        <taxon>Nucleocytoviricota</taxon>
        <taxon>Megaviricetes</taxon>
        <taxon>Pimascovirales</taxon>
        <taxon>Pimascovirales incertae sedis</taxon>
        <taxon>Iridoviridae</taxon>
    </lineage>
</organism>
<accession>A0A481YQP4</accession>
<reference evidence="2" key="1">
    <citation type="journal article" date="2019" name="MBio">
        <title>Virus Genomes from Deep Sea Sediments Expand the Ocean Megavirome and Support Independent Origins of Viral Gigantism.</title>
        <authorList>
            <person name="Backstrom D."/>
            <person name="Yutin N."/>
            <person name="Jorgensen S.L."/>
            <person name="Dharamshi J."/>
            <person name="Homa F."/>
            <person name="Zaremba-Niedwiedzka K."/>
            <person name="Spang A."/>
            <person name="Wolf Y.I."/>
            <person name="Koonin E.V."/>
            <person name="Ettema T.J."/>
        </authorList>
    </citation>
    <scope>NUCLEOTIDE SEQUENCE</scope>
</reference>
<feature type="transmembrane region" description="Helical" evidence="1">
    <location>
        <begin position="37"/>
        <end position="59"/>
    </location>
</feature>
<keyword evidence="1" id="KW-0472">Membrane</keyword>
<dbReference type="EMBL" id="MK500313">
    <property type="protein sequence ID" value="QBK85290.1"/>
    <property type="molecule type" value="Genomic_DNA"/>
</dbReference>
<name>A0A481YQP4_9VIRU</name>
<feature type="transmembrane region" description="Helical" evidence="1">
    <location>
        <begin position="75"/>
        <end position="94"/>
    </location>
</feature>
<sequence length="110" mass="12946">MNNLLVILSVLLGFFTQLILGYLTHFSIKIKIGGACWHIHHWTFMIPIAIALVITSIILKKKAKNKKTEEEKKKYILISDILLFIFGFFIGYIMTDFCYKDWFKFLDTYC</sequence>
<evidence type="ECO:0000256" key="1">
    <source>
        <dbReference type="SAM" id="Phobius"/>
    </source>
</evidence>
<keyword evidence="1" id="KW-0812">Transmembrane</keyword>